<dbReference type="Pfam" id="PF07238">
    <property type="entry name" value="PilZ"/>
    <property type="match status" value="1"/>
</dbReference>
<dbReference type="RefSeq" id="WP_249503511.1">
    <property type="nucleotide sequence ID" value="NZ_CP097253.1"/>
</dbReference>
<sequence length="89" mass="10191">MKNEEDWPERRHRHDVEIGAEVHYPDGHQRQVLISNLSLDGCRIHGWFRIGEVLELTIPKIGRVRGQVRWALAGKAGIRFLPATEANAD</sequence>
<evidence type="ECO:0000313" key="2">
    <source>
        <dbReference type="EMBL" id="UUR07721.1"/>
    </source>
</evidence>
<keyword evidence="3" id="KW-1185">Reference proteome</keyword>
<name>A0ABY5MVA7_9SPHN</name>
<evidence type="ECO:0000313" key="3">
    <source>
        <dbReference type="Proteomes" id="UP000831921"/>
    </source>
</evidence>
<protein>
    <submittedName>
        <fullName evidence="2">PilZ domain-containing protein</fullName>
    </submittedName>
</protein>
<dbReference type="InterPro" id="IPR009875">
    <property type="entry name" value="PilZ_domain"/>
</dbReference>
<evidence type="ECO:0000259" key="1">
    <source>
        <dbReference type="Pfam" id="PF07238"/>
    </source>
</evidence>
<feature type="domain" description="PilZ" evidence="1">
    <location>
        <begin position="11"/>
        <end position="87"/>
    </location>
</feature>
<accession>A0ABY5MVA7</accession>
<reference evidence="2 3" key="1">
    <citation type="submission" date="2022-05" db="EMBL/GenBank/DDBJ databases">
        <title>S8-45 Sphingomonas ultraviolaceadurans.</title>
        <authorList>
            <person name="Liu Y."/>
        </authorList>
    </citation>
    <scope>NUCLEOTIDE SEQUENCE [LARGE SCALE GENOMIC DNA]</scope>
    <source>
        <strain evidence="2 3">S8-45</strain>
    </source>
</reference>
<organism evidence="2 3">
    <name type="scientific">Sphingomonas glaciei</name>
    <dbReference type="NCBI Taxonomy" id="2938948"/>
    <lineage>
        <taxon>Bacteria</taxon>
        <taxon>Pseudomonadati</taxon>
        <taxon>Pseudomonadota</taxon>
        <taxon>Alphaproteobacteria</taxon>
        <taxon>Sphingomonadales</taxon>
        <taxon>Sphingomonadaceae</taxon>
        <taxon>Sphingomonas</taxon>
    </lineage>
</organism>
<gene>
    <name evidence="2" type="ORF">M1K48_12415</name>
</gene>
<dbReference type="EMBL" id="CP097253">
    <property type="protein sequence ID" value="UUR07721.1"/>
    <property type="molecule type" value="Genomic_DNA"/>
</dbReference>
<proteinExistence type="predicted"/>
<dbReference type="SUPFAM" id="SSF141371">
    <property type="entry name" value="PilZ domain-like"/>
    <property type="match status" value="1"/>
</dbReference>
<dbReference type="Proteomes" id="UP000831921">
    <property type="component" value="Chromosome"/>
</dbReference>